<protein>
    <submittedName>
        <fullName evidence="2">Uncharacterized protein</fullName>
    </submittedName>
</protein>
<dbReference type="AlphaFoldDB" id="A0A5B7DCC0"/>
<reference evidence="2 3" key="1">
    <citation type="submission" date="2019-05" db="EMBL/GenBank/DDBJ databases">
        <title>Another draft genome of Portunus trituberculatus and its Hox gene families provides insights of decapod evolution.</title>
        <authorList>
            <person name="Jeong J.-H."/>
            <person name="Song I."/>
            <person name="Kim S."/>
            <person name="Choi T."/>
            <person name="Kim D."/>
            <person name="Ryu S."/>
            <person name="Kim W."/>
        </authorList>
    </citation>
    <scope>NUCLEOTIDE SEQUENCE [LARGE SCALE GENOMIC DNA]</scope>
    <source>
        <tissue evidence="2">Muscle</tissue>
    </source>
</reference>
<comment type="caution">
    <text evidence="2">The sequence shown here is derived from an EMBL/GenBank/DDBJ whole genome shotgun (WGS) entry which is preliminary data.</text>
</comment>
<name>A0A5B7DCC0_PORTR</name>
<proteinExistence type="predicted"/>
<dbReference type="EMBL" id="VSRR010000730">
    <property type="protein sequence ID" value="MPC19011.1"/>
    <property type="molecule type" value="Genomic_DNA"/>
</dbReference>
<evidence type="ECO:0000313" key="3">
    <source>
        <dbReference type="Proteomes" id="UP000324222"/>
    </source>
</evidence>
<keyword evidence="3" id="KW-1185">Reference proteome</keyword>
<evidence type="ECO:0000256" key="1">
    <source>
        <dbReference type="SAM" id="MobiDB-lite"/>
    </source>
</evidence>
<sequence>MQSPVLRHTRLSHCYTPGRDDLRAVPRTDVLVIARISLGKDRAQAATRLLCCTVRRAHHPYTEGWEHLATSTSAAIGKKRRKGTCRGTEMYGGARRHTTSPSVTS</sequence>
<accession>A0A5B7DCC0</accession>
<feature type="region of interest" description="Disordered" evidence="1">
    <location>
        <begin position="76"/>
        <end position="105"/>
    </location>
</feature>
<gene>
    <name evidence="2" type="ORF">E2C01_011914</name>
</gene>
<dbReference type="Proteomes" id="UP000324222">
    <property type="component" value="Unassembled WGS sequence"/>
</dbReference>
<evidence type="ECO:0000313" key="2">
    <source>
        <dbReference type="EMBL" id="MPC19011.1"/>
    </source>
</evidence>
<organism evidence="2 3">
    <name type="scientific">Portunus trituberculatus</name>
    <name type="common">Swimming crab</name>
    <name type="synonym">Neptunus trituberculatus</name>
    <dbReference type="NCBI Taxonomy" id="210409"/>
    <lineage>
        <taxon>Eukaryota</taxon>
        <taxon>Metazoa</taxon>
        <taxon>Ecdysozoa</taxon>
        <taxon>Arthropoda</taxon>
        <taxon>Crustacea</taxon>
        <taxon>Multicrustacea</taxon>
        <taxon>Malacostraca</taxon>
        <taxon>Eumalacostraca</taxon>
        <taxon>Eucarida</taxon>
        <taxon>Decapoda</taxon>
        <taxon>Pleocyemata</taxon>
        <taxon>Brachyura</taxon>
        <taxon>Eubrachyura</taxon>
        <taxon>Portunoidea</taxon>
        <taxon>Portunidae</taxon>
        <taxon>Portuninae</taxon>
        <taxon>Portunus</taxon>
    </lineage>
</organism>